<dbReference type="PROSITE" id="PS51272">
    <property type="entry name" value="SLH"/>
    <property type="match status" value="1"/>
</dbReference>
<dbReference type="GO" id="GO:0015288">
    <property type="term" value="F:porin activity"/>
    <property type="evidence" value="ECO:0007669"/>
    <property type="project" value="InterPro"/>
</dbReference>
<comment type="caution">
    <text evidence="6">The sequence shown here is derived from an EMBL/GenBank/DDBJ whole genome shotgun (WGS) entry which is preliminary data.</text>
</comment>
<keyword evidence="3" id="KW-0175">Coiled coil</keyword>
<comment type="similarity">
    <text evidence="1 2">Belongs to the OprB family.</text>
</comment>
<sequence length="595" mass="64402">MERTGWNIRVISRVILGATLAATSTAIVHPISKAKATVVETNPELSESQGISAQSTTDVTTGGENTQSSENPISDTLLSQSLPMGENRANTTPGVNRRNLRVFANGKTKSLNQVTNVSQLRDVSPGDWAYEALRSLVERYGCIAGYPDGTFRGNRTTTRFEFAAGLNACLNQIERLIIDGSGDVSREDLQALGRLIQEFEAELATLGTRVDNLEDRVQFLEDNQFSTTTKLVGEIPFLLADAFGDDVDVQTVFQEKIRLQFVTSFTGKDKLYTRLTTGNIGNSFADELGTNEGRFAFDGPGNNDVTMDRIHYVFPVNDNLQATVMANLGGHHFYADTFNPGLEAGGGANGALSRFAERNPIYRFGLGGQGLGLRYKFSNSLEFSGGYLARGGNVPTDGSGLFNGNYSAMAQLVFAPFESFKIGLTYLNGYDVESGRRFAFGGTGTNLGNLAPTALEQLGVEATPVSSNSYGIETLFKVSPSFNIRGWAGLTKARLIGLGDADIINYSLIFAFPDLGKQGSLGAVVVGAEPYLIDLEVPGDDDFEEDVPFHVEAFYKYKLTDNISITPGVIWLAAPNQDEDNDDVFIGALRTTFSF</sequence>
<dbReference type="PANTHER" id="PTHR43308">
    <property type="entry name" value="OUTER MEMBRANE PROTEIN ALPHA-RELATED"/>
    <property type="match status" value="1"/>
</dbReference>
<evidence type="ECO:0000256" key="3">
    <source>
        <dbReference type="SAM" id="Coils"/>
    </source>
</evidence>
<dbReference type="AlphaFoldDB" id="A0A6B3N6K6"/>
<dbReference type="Gene3D" id="2.40.160.180">
    <property type="entry name" value="Carbohydrate-selective porin OprB"/>
    <property type="match status" value="1"/>
</dbReference>
<dbReference type="InterPro" id="IPR047684">
    <property type="entry name" value="Por_som-like"/>
</dbReference>
<evidence type="ECO:0000313" key="6">
    <source>
        <dbReference type="EMBL" id="NER27240.1"/>
    </source>
</evidence>
<dbReference type="EMBL" id="JAAHFQ010000083">
    <property type="protein sequence ID" value="NER27240.1"/>
    <property type="molecule type" value="Genomic_DNA"/>
</dbReference>
<dbReference type="InterPro" id="IPR001119">
    <property type="entry name" value="SLH_dom"/>
</dbReference>
<feature type="domain" description="SLH" evidence="5">
    <location>
        <begin position="116"/>
        <end position="180"/>
    </location>
</feature>
<reference evidence="6" key="1">
    <citation type="submission" date="2019-11" db="EMBL/GenBank/DDBJ databases">
        <title>Genomic insights into an expanded diversity of filamentous marine cyanobacteria reveals the extraordinary biosynthetic potential of Moorea and Okeania.</title>
        <authorList>
            <person name="Ferreira Leao T."/>
            <person name="Wang M."/>
            <person name="Moss N."/>
            <person name="Da Silva R."/>
            <person name="Sanders J."/>
            <person name="Nurk S."/>
            <person name="Gurevich A."/>
            <person name="Humphrey G."/>
            <person name="Reher R."/>
            <person name="Zhu Q."/>
            <person name="Belda-Ferre P."/>
            <person name="Glukhov E."/>
            <person name="Rex R."/>
            <person name="Dorrestein P.C."/>
            <person name="Knight R."/>
            <person name="Pevzner P."/>
            <person name="Gerwick W.H."/>
            <person name="Gerwick L."/>
        </authorList>
    </citation>
    <scope>NUCLEOTIDE SEQUENCE</scope>
    <source>
        <strain evidence="6">SIO1C4</strain>
    </source>
</reference>
<evidence type="ECO:0000259" key="5">
    <source>
        <dbReference type="PROSITE" id="PS51272"/>
    </source>
</evidence>
<dbReference type="InterPro" id="IPR007049">
    <property type="entry name" value="Carb-sel_porin_OprB"/>
</dbReference>
<gene>
    <name evidence="6" type="ORF">F6J89_06280</name>
</gene>
<dbReference type="InterPro" id="IPR051465">
    <property type="entry name" value="Cell_Envelope_Struct_Comp"/>
</dbReference>
<evidence type="ECO:0000256" key="2">
    <source>
        <dbReference type="RuleBase" id="RU363072"/>
    </source>
</evidence>
<protein>
    <submittedName>
        <fullName evidence="6">Iron uptake porin</fullName>
    </submittedName>
</protein>
<dbReference type="InterPro" id="IPR038673">
    <property type="entry name" value="OprB_sf"/>
</dbReference>
<evidence type="ECO:0000256" key="4">
    <source>
        <dbReference type="SAM" id="MobiDB-lite"/>
    </source>
</evidence>
<organism evidence="6">
    <name type="scientific">Symploca sp. SIO1C4</name>
    <dbReference type="NCBI Taxonomy" id="2607765"/>
    <lineage>
        <taxon>Bacteria</taxon>
        <taxon>Bacillati</taxon>
        <taxon>Cyanobacteriota</taxon>
        <taxon>Cyanophyceae</taxon>
        <taxon>Coleofasciculales</taxon>
        <taxon>Coleofasciculaceae</taxon>
        <taxon>Symploca</taxon>
    </lineage>
</organism>
<dbReference type="NCBIfam" id="NF033921">
    <property type="entry name" value="por_somb"/>
    <property type="match status" value="1"/>
</dbReference>
<dbReference type="Pfam" id="PF00395">
    <property type="entry name" value="SLH"/>
    <property type="match status" value="1"/>
</dbReference>
<dbReference type="PANTHER" id="PTHR43308:SF1">
    <property type="entry name" value="OUTER MEMBRANE PROTEIN ALPHA"/>
    <property type="match status" value="1"/>
</dbReference>
<feature type="coiled-coil region" evidence="3">
    <location>
        <begin position="196"/>
        <end position="223"/>
    </location>
</feature>
<feature type="region of interest" description="Disordered" evidence="4">
    <location>
        <begin position="42"/>
        <end position="94"/>
    </location>
</feature>
<accession>A0A6B3N6K6</accession>
<evidence type="ECO:0000256" key="1">
    <source>
        <dbReference type="ARBA" id="ARBA00008769"/>
    </source>
</evidence>
<proteinExistence type="inferred from homology"/>
<name>A0A6B3N6K6_9CYAN</name>
<dbReference type="GO" id="GO:0008643">
    <property type="term" value="P:carbohydrate transport"/>
    <property type="evidence" value="ECO:0007669"/>
    <property type="project" value="InterPro"/>
</dbReference>
<dbReference type="Pfam" id="PF04966">
    <property type="entry name" value="OprB"/>
    <property type="match status" value="1"/>
</dbReference>
<dbReference type="GO" id="GO:0016020">
    <property type="term" value="C:membrane"/>
    <property type="evidence" value="ECO:0007669"/>
    <property type="project" value="InterPro"/>
</dbReference>